<dbReference type="STRING" id="84022.CACET_c05420"/>
<proteinExistence type="predicted"/>
<evidence type="ECO:0000313" key="1">
    <source>
        <dbReference type="EMBL" id="AKL94052.1"/>
    </source>
</evidence>
<protein>
    <submittedName>
        <fullName evidence="1">Uncharacterized protein</fullName>
    </submittedName>
</protein>
<evidence type="ECO:0000313" key="2">
    <source>
        <dbReference type="Proteomes" id="UP000035704"/>
    </source>
</evidence>
<reference evidence="1 2" key="1">
    <citation type="submission" date="2014-10" db="EMBL/GenBank/DDBJ databases">
        <title>Genome sequence of Clostridium aceticum DSM 1496.</title>
        <authorList>
            <person name="Poehlein A."/>
            <person name="Schiel-Bengelsdorf B."/>
            <person name="Gottschalk G."/>
            <person name="Duerre P."/>
            <person name="Daniel R."/>
        </authorList>
    </citation>
    <scope>NUCLEOTIDE SEQUENCE [LARGE SCALE GENOMIC DNA]</scope>
    <source>
        <strain evidence="1 2">DSM 1496</strain>
    </source>
</reference>
<dbReference type="KEGG" id="cace:CACET_c05420"/>
<accession>A0A0G3W829</accession>
<keyword evidence="2" id="KW-1185">Reference proteome</keyword>
<dbReference type="EMBL" id="CP009687">
    <property type="protein sequence ID" value="AKL94052.1"/>
    <property type="molecule type" value="Genomic_DNA"/>
</dbReference>
<dbReference type="PATRIC" id="fig|84022.6.peg.551"/>
<dbReference type="Proteomes" id="UP000035704">
    <property type="component" value="Chromosome"/>
</dbReference>
<gene>
    <name evidence="1" type="ORF">CACET_c05420</name>
</gene>
<dbReference type="AlphaFoldDB" id="A0A0G3W829"/>
<organism evidence="1 2">
    <name type="scientific">Clostridium aceticum</name>
    <dbReference type="NCBI Taxonomy" id="84022"/>
    <lineage>
        <taxon>Bacteria</taxon>
        <taxon>Bacillati</taxon>
        <taxon>Bacillota</taxon>
        <taxon>Clostridia</taxon>
        <taxon>Eubacteriales</taxon>
        <taxon>Clostridiaceae</taxon>
        <taxon>Clostridium</taxon>
    </lineage>
</organism>
<name>A0A0G3W829_9CLOT</name>
<sequence length="45" mass="5318">MFLAAMHRLYIYLFTVYASMFEPKHFTFATPRGQFQAYVPDEPSP</sequence>